<dbReference type="EMBL" id="CP045898">
    <property type="protein sequence ID" value="QQP40274.1"/>
    <property type="molecule type" value="Genomic_DNA"/>
</dbReference>
<accession>A0A7T8GYM7</accession>
<feature type="repeat" description="Filamin" evidence="1">
    <location>
        <begin position="49"/>
        <end position="126"/>
    </location>
</feature>
<evidence type="ECO:0000256" key="2">
    <source>
        <dbReference type="SAM" id="MobiDB-lite"/>
    </source>
</evidence>
<dbReference type="InterPro" id="IPR001298">
    <property type="entry name" value="Filamin/ABP280_rpt"/>
</dbReference>
<dbReference type="InterPro" id="IPR017868">
    <property type="entry name" value="Filamin/ABP280_repeat-like"/>
</dbReference>
<dbReference type="SUPFAM" id="SSF81296">
    <property type="entry name" value="E set domains"/>
    <property type="match status" value="1"/>
</dbReference>
<keyword evidence="4" id="KW-1185">Reference proteome</keyword>
<sequence length="143" mass="15010">KTITTTTTSSSSTNKDGKPEDKALGSLAAPSGTQSPRLNTFRGMADKCSFEEDALKHFKAGKPASLEDIGVSIISPERRPNIPSKVVDEGNGKFRVEFTTVEVGTYAVDVSASGLNVPGSPFLAKAYDSSLIKVTDITDGVKG</sequence>
<reference evidence="4" key="1">
    <citation type="submission" date="2021-01" db="EMBL/GenBank/DDBJ databases">
        <title>Caligus Genome Assembly.</title>
        <authorList>
            <person name="Gallardo-Escarate C."/>
        </authorList>
    </citation>
    <scope>NUCLEOTIDE SEQUENCE [LARGE SCALE GENOMIC DNA]</scope>
</reference>
<dbReference type="InterPro" id="IPR014756">
    <property type="entry name" value="Ig_E-set"/>
</dbReference>
<feature type="non-terminal residue" evidence="3">
    <location>
        <position position="1"/>
    </location>
</feature>
<name>A0A7T8GYM7_CALRO</name>
<feature type="non-terminal residue" evidence="3">
    <location>
        <position position="143"/>
    </location>
</feature>
<evidence type="ECO:0000313" key="4">
    <source>
        <dbReference type="Proteomes" id="UP000595437"/>
    </source>
</evidence>
<proteinExistence type="predicted"/>
<protein>
    <recommendedName>
        <fullName evidence="5">Filamin-C</fullName>
    </recommendedName>
</protein>
<dbReference type="InterPro" id="IPR013783">
    <property type="entry name" value="Ig-like_fold"/>
</dbReference>
<dbReference type="Pfam" id="PF00630">
    <property type="entry name" value="Filamin"/>
    <property type="match status" value="1"/>
</dbReference>
<dbReference type="PROSITE" id="PS50194">
    <property type="entry name" value="FILAMIN_REPEAT"/>
    <property type="match status" value="1"/>
</dbReference>
<dbReference type="Proteomes" id="UP000595437">
    <property type="component" value="Chromosome 9"/>
</dbReference>
<dbReference type="Gene3D" id="2.60.40.10">
    <property type="entry name" value="Immunoglobulins"/>
    <property type="match status" value="1"/>
</dbReference>
<dbReference type="AlphaFoldDB" id="A0A7T8GYM7"/>
<gene>
    <name evidence="3" type="ORF">FKW44_014263</name>
</gene>
<evidence type="ECO:0000256" key="1">
    <source>
        <dbReference type="PROSITE-ProRule" id="PRU00087"/>
    </source>
</evidence>
<feature type="region of interest" description="Disordered" evidence="2">
    <location>
        <begin position="1"/>
        <end position="40"/>
    </location>
</feature>
<evidence type="ECO:0000313" key="3">
    <source>
        <dbReference type="EMBL" id="QQP40274.1"/>
    </source>
</evidence>
<feature type="compositionally biased region" description="Low complexity" evidence="2">
    <location>
        <begin position="1"/>
        <end position="13"/>
    </location>
</feature>
<dbReference type="OrthoDB" id="18740at2759"/>
<organism evidence="3 4">
    <name type="scientific">Caligus rogercresseyi</name>
    <name type="common">Sea louse</name>
    <dbReference type="NCBI Taxonomy" id="217165"/>
    <lineage>
        <taxon>Eukaryota</taxon>
        <taxon>Metazoa</taxon>
        <taxon>Ecdysozoa</taxon>
        <taxon>Arthropoda</taxon>
        <taxon>Crustacea</taxon>
        <taxon>Multicrustacea</taxon>
        <taxon>Hexanauplia</taxon>
        <taxon>Copepoda</taxon>
        <taxon>Siphonostomatoida</taxon>
        <taxon>Caligidae</taxon>
        <taxon>Caligus</taxon>
    </lineage>
</organism>
<evidence type="ECO:0008006" key="5">
    <source>
        <dbReference type="Google" id="ProtNLM"/>
    </source>
</evidence>
<dbReference type="SMART" id="SM00557">
    <property type="entry name" value="IG_FLMN"/>
    <property type="match status" value="1"/>
</dbReference>